<feature type="active site" evidence="11">
    <location>
        <position position="158"/>
    </location>
</feature>
<evidence type="ECO:0000313" key="15">
    <source>
        <dbReference type="Proteomes" id="UP000287609"/>
    </source>
</evidence>
<evidence type="ECO:0000256" key="6">
    <source>
        <dbReference type="ARBA" id="ARBA00022829"/>
    </source>
</evidence>
<keyword evidence="9 11" id="KW-0233">DNA recombination</keyword>
<dbReference type="OrthoDB" id="9801717at2"/>
<dbReference type="InterPro" id="IPR044068">
    <property type="entry name" value="CB"/>
</dbReference>
<feature type="domain" description="Core-binding (CB)" evidence="13">
    <location>
        <begin position="4"/>
        <end position="90"/>
    </location>
</feature>
<dbReference type="PROSITE" id="PS51898">
    <property type="entry name" value="TYR_RECOMBINASE"/>
    <property type="match status" value="1"/>
</dbReference>
<name>A0A430FSB8_9BIFI</name>
<dbReference type="Gene3D" id="1.10.150.130">
    <property type="match status" value="1"/>
</dbReference>
<evidence type="ECO:0000256" key="11">
    <source>
        <dbReference type="HAMAP-Rule" id="MF_01807"/>
    </source>
</evidence>
<dbReference type="GO" id="GO:0005737">
    <property type="term" value="C:cytoplasm"/>
    <property type="evidence" value="ECO:0007669"/>
    <property type="project" value="UniProtKB-SubCell"/>
</dbReference>
<sequence>MHERTLDEWAQRFLMFMDVERGVSQATLQAYRTDLQRYVTFLNEQNVKDPAQITTALAEQYVRELNGLGQSTRSIARRVASMHMFHRFFVQEAAVEADVTASVHAPKTASELPDVLTIEEVQQLLDAIHPAEGITGADDPIGWRDCALLELLYATGARVSEAVGLNLDDIDMESQVLRVTGKGNKQRLVPFGSYAAQALESYINQARPQLERRSKKPIPERRAVFLNKRGARLSRQSAWEILQRAAQIAKLGRAIHPHTLRHSFATHLIQGGADVRSVQELLGHASVQTTQIYTHVSPESLIETYALAHPRAR</sequence>
<evidence type="ECO:0000256" key="7">
    <source>
        <dbReference type="ARBA" id="ARBA00022908"/>
    </source>
</evidence>
<organism evidence="14 15">
    <name type="scientific">Bifidobacterium dolichotidis</name>
    <dbReference type="NCBI Taxonomy" id="2306976"/>
    <lineage>
        <taxon>Bacteria</taxon>
        <taxon>Bacillati</taxon>
        <taxon>Actinomycetota</taxon>
        <taxon>Actinomycetes</taxon>
        <taxon>Bifidobacteriales</taxon>
        <taxon>Bifidobacteriaceae</taxon>
        <taxon>Bifidobacterium</taxon>
    </lineage>
</organism>
<evidence type="ECO:0000256" key="9">
    <source>
        <dbReference type="ARBA" id="ARBA00023172"/>
    </source>
</evidence>
<evidence type="ECO:0000256" key="2">
    <source>
        <dbReference type="ARBA" id="ARBA00010450"/>
    </source>
</evidence>
<keyword evidence="4 11" id="KW-0963">Cytoplasm</keyword>
<dbReference type="GO" id="GO:0007059">
    <property type="term" value="P:chromosome segregation"/>
    <property type="evidence" value="ECO:0007669"/>
    <property type="project" value="UniProtKB-UniRule"/>
</dbReference>
<comment type="subcellular location">
    <subcellularLocation>
        <location evidence="1 11">Cytoplasm</location>
    </subcellularLocation>
</comment>
<dbReference type="Gene3D" id="1.10.443.10">
    <property type="entry name" value="Intergrase catalytic core"/>
    <property type="match status" value="1"/>
</dbReference>
<dbReference type="AlphaFoldDB" id="A0A430FSB8"/>
<dbReference type="InterPro" id="IPR023009">
    <property type="entry name" value="Tyrosine_recombinase_XerC/XerD"/>
</dbReference>
<feature type="domain" description="Tyr recombinase" evidence="12">
    <location>
        <begin position="111"/>
        <end position="306"/>
    </location>
</feature>
<dbReference type="PANTHER" id="PTHR30349:SF81">
    <property type="entry name" value="TYROSINE RECOMBINASE XERC"/>
    <property type="match status" value="1"/>
</dbReference>
<feature type="active site" evidence="11">
    <location>
        <position position="182"/>
    </location>
</feature>
<evidence type="ECO:0000259" key="12">
    <source>
        <dbReference type="PROSITE" id="PS51898"/>
    </source>
</evidence>
<feature type="active site" evidence="11">
    <location>
        <position position="284"/>
    </location>
</feature>
<proteinExistence type="inferred from homology"/>
<dbReference type="GO" id="GO:0009037">
    <property type="term" value="F:tyrosine-based site-specific recombinase activity"/>
    <property type="evidence" value="ECO:0007669"/>
    <property type="project" value="UniProtKB-UniRule"/>
</dbReference>
<dbReference type="InterPro" id="IPR002104">
    <property type="entry name" value="Integrase_catalytic"/>
</dbReference>
<dbReference type="GO" id="GO:0003677">
    <property type="term" value="F:DNA binding"/>
    <property type="evidence" value="ECO:0007669"/>
    <property type="project" value="UniProtKB-UniRule"/>
</dbReference>
<dbReference type="InterPro" id="IPR010998">
    <property type="entry name" value="Integrase_recombinase_N"/>
</dbReference>
<dbReference type="SUPFAM" id="SSF56349">
    <property type="entry name" value="DNA breaking-rejoining enzymes"/>
    <property type="match status" value="1"/>
</dbReference>
<comment type="subunit">
    <text evidence="11">Forms a cyclic heterotetrameric complex composed of two molecules of XerC and two molecules of XerD.</text>
</comment>
<accession>A0A430FSB8</accession>
<keyword evidence="8 11" id="KW-0238">DNA-binding</keyword>
<feature type="active site" evidence="11">
    <location>
        <position position="258"/>
    </location>
</feature>
<evidence type="ECO:0000256" key="5">
    <source>
        <dbReference type="ARBA" id="ARBA00022618"/>
    </source>
</evidence>
<evidence type="ECO:0000256" key="4">
    <source>
        <dbReference type="ARBA" id="ARBA00022490"/>
    </source>
</evidence>
<dbReference type="Pfam" id="PF02899">
    <property type="entry name" value="Phage_int_SAM_1"/>
    <property type="match status" value="1"/>
</dbReference>
<keyword evidence="5 11" id="KW-0132">Cell division</keyword>
<evidence type="ECO:0000313" key="14">
    <source>
        <dbReference type="EMBL" id="RSX55727.1"/>
    </source>
</evidence>
<feature type="active site" description="O-(3'-phospho-DNA)-tyrosine intermediate" evidence="11">
    <location>
        <position position="293"/>
    </location>
</feature>
<evidence type="ECO:0000256" key="1">
    <source>
        <dbReference type="ARBA" id="ARBA00004496"/>
    </source>
</evidence>
<dbReference type="InterPro" id="IPR013762">
    <property type="entry name" value="Integrase-like_cat_sf"/>
</dbReference>
<comment type="function">
    <text evidence="11">Site-specific tyrosine recombinase, which acts by catalyzing the cutting and rejoining of the recombining DNA molecules. The XerC-XerD complex is essential to convert dimers of the bacterial chromosome into monomers to permit their segregation at cell division. It also contributes to the segregational stability of plasmids.</text>
</comment>
<dbReference type="NCBIfam" id="NF001399">
    <property type="entry name" value="PRK00283.1"/>
    <property type="match status" value="1"/>
</dbReference>
<feature type="active site" evidence="11">
    <location>
        <position position="261"/>
    </location>
</feature>
<protein>
    <recommendedName>
        <fullName evidence="3 11">Tyrosine recombinase XerD</fullName>
    </recommendedName>
</protein>
<dbReference type="InterPro" id="IPR050090">
    <property type="entry name" value="Tyrosine_recombinase_XerCD"/>
</dbReference>
<dbReference type="CDD" id="cd00798">
    <property type="entry name" value="INT_XerDC_C"/>
    <property type="match status" value="1"/>
</dbReference>
<evidence type="ECO:0000256" key="10">
    <source>
        <dbReference type="ARBA" id="ARBA00023306"/>
    </source>
</evidence>
<keyword evidence="15" id="KW-1185">Reference proteome</keyword>
<dbReference type="NCBIfam" id="TIGR02225">
    <property type="entry name" value="recomb_XerD"/>
    <property type="match status" value="1"/>
</dbReference>
<dbReference type="HAMAP" id="MF_01807">
    <property type="entry name" value="Recomb_XerD"/>
    <property type="match status" value="1"/>
</dbReference>
<comment type="similarity">
    <text evidence="2 11">Belongs to the 'phage' integrase family. XerD subfamily.</text>
</comment>
<dbReference type="InterPro" id="IPR004107">
    <property type="entry name" value="Integrase_SAM-like_N"/>
</dbReference>
<evidence type="ECO:0000256" key="3">
    <source>
        <dbReference type="ARBA" id="ARBA00015810"/>
    </source>
</evidence>
<reference evidence="14 15" key="1">
    <citation type="submission" date="2018-09" db="EMBL/GenBank/DDBJ databases">
        <title>Characterization of the phylogenetic diversity of five novel species belonging to the genus Bifidobacterium.</title>
        <authorList>
            <person name="Lugli G.A."/>
            <person name="Duranti S."/>
            <person name="Milani C."/>
        </authorList>
    </citation>
    <scope>NUCLEOTIDE SEQUENCE [LARGE SCALE GENOMIC DNA]</scope>
    <source>
        <strain evidence="14 15">2036B</strain>
    </source>
</reference>
<evidence type="ECO:0000256" key="8">
    <source>
        <dbReference type="ARBA" id="ARBA00023125"/>
    </source>
</evidence>
<dbReference type="GO" id="GO:0051301">
    <property type="term" value="P:cell division"/>
    <property type="evidence" value="ECO:0007669"/>
    <property type="project" value="UniProtKB-KW"/>
</dbReference>
<dbReference type="PANTHER" id="PTHR30349">
    <property type="entry name" value="PHAGE INTEGRASE-RELATED"/>
    <property type="match status" value="1"/>
</dbReference>
<dbReference type="GO" id="GO:0006313">
    <property type="term" value="P:DNA transposition"/>
    <property type="evidence" value="ECO:0007669"/>
    <property type="project" value="UniProtKB-UniRule"/>
</dbReference>
<keyword evidence="7 11" id="KW-0229">DNA integration</keyword>
<dbReference type="Pfam" id="PF00589">
    <property type="entry name" value="Phage_integrase"/>
    <property type="match status" value="1"/>
</dbReference>
<dbReference type="InterPro" id="IPR011932">
    <property type="entry name" value="Recomb_XerD"/>
</dbReference>
<dbReference type="HAMAP" id="MF_01808">
    <property type="entry name" value="Recomb_XerC_XerD"/>
    <property type="match status" value="1"/>
</dbReference>
<dbReference type="PROSITE" id="PS51900">
    <property type="entry name" value="CB"/>
    <property type="match status" value="1"/>
</dbReference>
<gene>
    <name evidence="11" type="primary">xerD</name>
    <name evidence="14" type="ORF">D2E26_0290</name>
</gene>
<dbReference type="EMBL" id="QXGM01000001">
    <property type="protein sequence ID" value="RSX55727.1"/>
    <property type="molecule type" value="Genomic_DNA"/>
</dbReference>
<comment type="caution">
    <text evidence="14">The sequence shown here is derived from an EMBL/GenBank/DDBJ whole genome shotgun (WGS) entry which is preliminary data.</text>
</comment>
<dbReference type="InterPro" id="IPR011010">
    <property type="entry name" value="DNA_brk_join_enz"/>
</dbReference>
<keyword evidence="10 11" id="KW-0131">Cell cycle</keyword>
<dbReference type="SUPFAM" id="SSF47823">
    <property type="entry name" value="lambda integrase-like, N-terminal domain"/>
    <property type="match status" value="1"/>
</dbReference>
<keyword evidence="6 11" id="KW-0159">Chromosome partition</keyword>
<dbReference type="Proteomes" id="UP000287609">
    <property type="component" value="Unassembled WGS sequence"/>
</dbReference>
<evidence type="ECO:0000259" key="13">
    <source>
        <dbReference type="PROSITE" id="PS51900"/>
    </source>
</evidence>
<dbReference type="RefSeq" id="WP_125962926.1">
    <property type="nucleotide sequence ID" value="NZ_QXGM01000001.1"/>
</dbReference>